<comment type="caution">
    <text evidence="7">The sequence shown here is derived from an EMBL/GenBank/DDBJ whole genome shotgun (WGS) entry which is preliminary data.</text>
</comment>
<dbReference type="InterPro" id="IPR000014">
    <property type="entry name" value="PAS"/>
</dbReference>
<proteinExistence type="predicted"/>
<dbReference type="SUPFAM" id="SSF55785">
    <property type="entry name" value="PYP-like sensor domain (PAS domain)"/>
    <property type="match status" value="2"/>
</dbReference>
<dbReference type="EC" id="2.7.13.3" evidence="2"/>
<evidence type="ECO:0000256" key="3">
    <source>
        <dbReference type="ARBA" id="ARBA00022553"/>
    </source>
</evidence>
<dbReference type="CDD" id="cd00130">
    <property type="entry name" value="PAS"/>
    <property type="match status" value="2"/>
</dbReference>
<protein>
    <recommendedName>
        <fullName evidence="2">histidine kinase</fullName>
        <ecNumber evidence="2">2.7.13.3</ecNumber>
    </recommendedName>
</protein>
<evidence type="ECO:0000256" key="4">
    <source>
        <dbReference type="ARBA" id="ARBA00022679"/>
    </source>
</evidence>
<keyword evidence="4" id="KW-0808">Transferase</keyword>
<keyword evidence="3" id="KW-0597">Phosphoprotein</keyword>
<dbReference type="PROSITE" id="PS50112">
    <property type="entry name" value="PAS"/>
    <property type="match status" value="2"/>
</dbReference>
<dbReference type="InterPro" id="IPR035965">
    <property type="entry name" value="PAS-like_dom_sf"/>
</dbReference>
<dbReference type="Pfam" id="PF13426">
    <property type="entry name" value="PAS_9"/>
    <property type="match status" value="1"/>
</dbReference>
<dbReference type="Gene3D" id="3.30.450.20">
    <property type="entry name" value="PAS domain"/>
    <property type="match status" value="2"/>
</dbReference>
<accession>A0ABW3ANX7</accession>
<dbReference type="PANTHER" id="PTHR43304:SF1">
    <property type="entry name" value="PAC DOMAIN-CONTAINING PROTEIN"/>
    <property type="match status" value="1"/>
</dbReference>
<dbReference type="PANTHER" id="PTHR43304">
    <property type="entry name" value="PHYTOCHROME-LIKE PROTEIN CPH1"/>
    <property type="match status" value="1"/>
</dbReference>
<feature type="domain" description="PAS" evidence="6">
    <location>
        <begin position="8"/>
        <end position="80"/>
    </location>
</feature>
<dbReference type="InterPro" id="IPR003661">
    <property type="entry name" value="HisK_dim/P_dom"/>
</dbReference>
<dbReference type="Pfam" id="PF08448">
    <property type="entry name" value="PAS_4"/>
    <property type="match status" value="1"/>
</dbReference>
<dbReference type="SMART" id="SM00091">
    <property type="entry name" value="PAS"/>
    <property type="match status" value="2"/>
</dbReference>
<evidence type="ECO:0000256" key="2">
    <source>
        <dbReference type="ARBA" id="ARBA00012438"/>
    </source>
</evidence>
<evidence type="ECO:0000313" key="7">
    <source>
        <dbReference type="EMBL" id="MFD0792537.1"/>
    </source>
</evidence>
<dbReference type="EMBL" id="JBHTHZ010000001">
    <property type="protein sequence ID" value="MFD0792537.1"/>
    <property type="molecule type" value="Genomic_DNA"/>
</dbReference>
<evidence type="ECO:0000313" key="8">
    <source>
        <dbReference type="Proteomes" id="UP001597010"/>
    </source>
</evidence>
<sequence length="319" mass="37480">MALQINNDDASFDALFHNNPNPMWIVEVDTLKFREVNNAAVQHYGYSRSEFINEITLANIRPDYEQQDMLELIRRIKHKQTVKKELTHVKKDGTVIYVNLTSYTVDYYGAHCRMVIIHDVTEQKVKDIKLTEAVNRINETLESITDGFITLDRTFRVTYWNKEATRILSTSKEKILHKQLWQVHPYYLKSEVFRQLHYSLKHKDTAKFEEFIPQLNKWICFTIYPGSEGLAVYFQDMTQQKRGEEELNKKNESLNQIAYINSHLIRKPLANILGIINSMDEIEHNECIGQSLKMLERSALELDHIIKDINNMAELKSNN</sequence>
<dbReference type="InterPro" id="IPR036097">
    <property type="entry name" value="HisK_dim/P_sf"/>
</dbReference>
<dbReference type="NCBIfam" id="TIGR00229">
    <property type="entry name" value="sensory_box"/>
    <property type="match status" value="2"/>
</dbReference>
<dbReference type="RefSeq" id="WP_377111127.1">
    <property type="nucleotide sequence ID" value="NZ_JBHTHZ010000001.1"/>
</dbReference>
<evidence type="ECO:0000256" key="1">
    <source>
        <dbReference type="ARBA" id="ARBA00000085"/>
    </source>
</evidence>
<keyword evidence="5" id="KW-0418">Kinase</keyword>
<evidence type="ECO:0000256" key="5">
    <source>
        <dbReference type="ARBA" id="ARBA00022777"/>
    </source>
</evidence>
<name>A0ABW3ANX7_9SPHI</name>
<evidence type="ECO:0000259" key="6">
    <source>
        <dbReference type="PROSITE" id="PS50112"/>
    </source>
</evidence>
<keyword evidence="8" id="KW-1185">Reference proteome</keyword>
<dbReference type="InterPro" id="IPR013656">
    <property type="entry name" value="PAS_4"/>
</dbReference>
<feature type="domain" description="PAS" evidence="6">
    <location>
        <begin position="133"/>
        <end position="185"/>
    </location>
</feature>
<dbReference type="InterPro" id="IPR052162">
    <property type="entry name" value="Sensor_kinase/Photoreceptor"/>
</dbReference>
<dbReference type="CDD" id="cd00082">
    <property type="entry name" value="HisKA"/>
    <property type="match status" value="1"/>
</dbReference>
<dbReference type="Proteomes" id="UP001597010">
    <property type="component" value="Unassembled WGS sequence"/>
</dbReference>
<reference evidence="8" key="1">
    <citation type="journal article" date="2019" name="Int. J. Syst. Evol. Microbiol.">
        <title>The Global Catalogue of Microorganisms (GCM) 10K type strain sequencing project: providing services to taxonomists for standard genome sequencing and annotation.</title>
        <authorList>
            <consortium name="The Broad Institute Genomics Platform"/>
            <consortium name="The Broad Institute Genome Sequencing Center for Infectious Disease"/>
            <person name="Wu L."/>
            <person name="Ma J."/>
        </authorList>
    </citation>
    <scope>NUCLEOTIDE SEQUENCE [LARGE SCALE GENOMIC DNA]</scope>
    <source>
        <strain evidence="8">CCUG 61484</strain>
    </source>
</reference>
<gene>
    <name evidence="7" type="ORF">ACFQZX_02845</name>
</gene>
<dbReference type="SUPFAM" id="SSF47384">
    <property type="entry name" value="Homodimeric domain of signal transducing histidine kinase"/>
    <property type="match status" value="1"/>
</dbReference>
<dbReference type="Gene3D" id="1.10.287.130">
    <property type="match status" value="1"/>
</dbReference>
<comment type="catalytic activity">
    <reaction evidence="1">
        <text>ATP + protein L-histidine = ADP + protein N-phospho-L-histidine.</text>
        <dbReference type="EC" id="2.7.13.3"/>
    </reaction>
</comment>
<organism evidence="7 8">
    <name type="scientific">Mucilaginibacter litoreus</name>
    <dbReference type="NCBI Taxonomy" id="1048221"/>
    <lineage>
        <taxon>Bacteria</taxon>
        <taxon>Pseudomonadati</taxon>
        <taxon>Bacteroidota</taxon>
        <taxon>Sphingobacteriia</taxon>
        <taxon>Sphingobacteriales</taxon>
        <taxon>Sphingobacteriaceae</taxon>
        <taxon>Mucilaginibacter</taxon>
    </lineage>
</organism>